<dbReference type="Pfam" id="PF01370">
    <property type="entry name" value="Epimerase"/>
    <property type="match status" value="1"/>
</dbReference>
<organism evidence="4 5">
    <name type="scientific">Peribacillus muralis</name>
    <dbReference type="NCBI Taxonomy" id="264697"/>
    <lineage>
        <taxon>Bacteria</taxon>
        <taxon>Bacillati</taxon>
        <taxon>Bacillota</taxon>
        <taxon>Bacilli</taxon>
        <taxon>Bacillales</taxon>
        <taxon>Bacillaceae</taxon>
        <taxon>Peribacillus</taxon>
    </lineage>
</organism>
<dbReference type="SUPFAM" id="SSF51735">
    <property type="entry name" value="NAD(P)-binding Rossmann-fold domains"/>
    <property type="match status" value="1"/>
</dbReference>
<evidence type="ECO:0000256" key="1">
    <source>
        <dbReference type="ARBA" id="ARBA00009353"/>
    </source>
</evidence>
<dbReference type="OrthoDB" id="9801773at2"/>
<accession>A0A1B3XJN0</accession>
<proteinExistence type="inferred from homology"/>
<dbReference type="InterPro" id="IPR010099">
    <property type="entry name" value="SDR39U1"/>
</dbReference>
<sequence>MKIAIAGGSGFVGTALIDELLKENHDLYILTRHPEKYKKQPKLQYIRWLTKNAKPEDHLAGLDAFINLAGESLNDGRWTPERKRRIVESRVDACKEMNRILSSLPNKISVIINASAIGYYGISDKDTFTETSESVGDDFLARTVKLWEKEAAKSRPYSNRLVLTRFGVILGESGGALPMMVLPYKFFGGGKIGKGNQWLSWIHVQDVVRAISFCINEQRMEGPINFTAPAPVQMDAFGKTIGAVMHRPHWFPVPPFILKSVLGERSILVLEGQNVLPAKLIEQGFTFTFPSLKEALQASLKKESHV</sequence>
<dbReference type="Gene3D" id="3.40.50.720">
    <property type="entry name" value="NAD(P)-binding Rossmann-like Domain"/>
    <property type="match status" value="1"/>
</dbReference>
<dbReference type="EMBL" id="CP017080">
    <property type="protein sequence ID" value="AOH53424.1"/>
    <property type="molecule type" value="Genomic_DNA"/>
</dbReference>
<dbReference type="InterPro" id="IPR013549">
    <property type="entry name" value="DUF1731"/>
</dbReference>
<evidence type="ECO:0000313" key="4">
    <source>
        <dbReference type="EMBL" id="AOH53424.1"/>
    </source>
</evidence>
<dbReference type="AlphaFoldDB" id="A0A1B3XJN0"/>
<dbReference type="Proteomes" id="UP000077926">
    <property type="component" value="Chromosome"/>
</dbReference>
<evidence type="ECO:0000259" key="3">
    <source>
        <dbReference type="Pfam" id="PF08338"/>
    </source>
</evidence>
<name>A0A1B3XJN0_9BACI</name>
<reference evidence="4 5" key="1">
    <citation type="submission" date="2016-08" db="EMBL/GenBank/DDBJ databases">
        <title>Complete genome sequence of Bacillus muralis G25-68, a strain with toxicity to nematodes.</title>
        <authorList>
            <person name="Zheng Z."/>
        </authorList>
    </citation>
    <scope>NUCLEOTIDE SEQUENCE [LARGE SCALE GENOMIC DNA]</scope>
    <source>
        <strain evidence="4 5">G25-68</strain>
    </source>
</reference>
<evidence type="ECO:0000313" key="5">
    <source>
        <dbReference type="Proteomes" id="UP000077926"/>
    </source>
</evidence>
<dbReference type="Pfam" id="PF08338">
    <property type="entry name" value="DUF1731"/>
    <property type="match status" value="1"/>
</dbReference>
<evidence type="ECO:0000259" key="2">
    <source>
        <dbReference type="Pfam" id="PF01370"/>
    </source>
</evidence>
<dbReference type="KEGG" id="bmur:ABE28_003595"/>
<dbReference type="InterPro" id="IPR036291">
    <property type="entry name" value="NAD(P)-bd_dom_sf"/>
</dbReference>
<dbReference type="InterPro" id="IPR001509">
    <property type="entry name" value="Epimerase_deHydtase"/>
</dbReference>
<gene>
    <name evidence="4" type="ORF">ABE28_003595</name>
</gene>
<protein>
    <submittedName>
        <fullName evidence="4">TIGR01777 family protein</fullName>
    </submittedName>
</protein>
<dbReference type="PANTHER" id="PTHR11092">
    <property type="entry name" value="SUGAR NUCLEOTIDE EPIMERASE RELATED"/>
    <property type="match status" value="1"/>
</dbReference>
<comment type="similarity">
    <text evidence="1">Belongs to the NAD(P)-dependent epimerase/dehydratase family. SDR39U1 subfamily.</text>
</comment>
<dbReference type="RefSeq" id="WP_064464202.1">
    <property type="nucleotide sequence ID" value="NZ_CP017080.1"/>
</dbReference>
<dbReference type="STRING" id="264697.ABE28_003595"/>
<dbReference type="NCBIfam" id="TIGR01777">
    <property type="entry name" value="yfcH"/>
    <property type="match status" value="1"/>
</dbReference>
<feature type="domain" description="NAD-dependent epimerase/dehydratase" evidence="2">
    <location>
        <begin position="3"/>
        <end position="132"/>
    </location>
</feature>
<dbReference type="PANTHER" id="PTHR11092:SF0">
    <property type="entry name" value="EPIMERASE FAMILY PROTEIN SDR39U1"/>
    <property type="match status" value="1"/>
</dbReference>
<feature type="domain" description="DUF1731" evidence="3">
    <location>
        <begin position="253"/>
        <end position="298"/>
    </location>
</feature>
<keyword evidence="5" id="KW-1185">Reference proteome</keyword>